<dbReference type="InterPro" id="IPR051800">
    <property type="entry name" value="PqiA-PqiB_transport"/>
</dbReference>
<reference evidence="9 10" key="1">
    <citation type="submission" date="2018-03" db="EMBL/GenBank/DDBJ databases">
        <title>Genomic Encyclopedia of Archaeal and Bacterial Type Strains, Phase II (KMG-II): from individual species to whole genera.</title>
        <authorList>
            <person name="Goeker M."/>
        </authorList>
    </citation>
    <scope>NUCLEOTIDE SEQUENCE [LARGE SCALE GENOMIC DNA]</scope>
    <source>
        <strain evidence="9 10">DSM 29328</strain>
    </source>
</reference>
<keyword evidence="10" id="KW-1185">Reference proteome</keyword>
<dbReference type="Proteomes" id="UP000239480">
    <property type="component" value="Unassembled WGS sequence"/>
</dbReference>
<name>A0A2T0RSL9_9RHOB</name>
<evidence type="ECO:0000256" key="3">
    <source>
        <dbReference type="ARBA" id="ARBA00022519"/>
    </source>
</evidence>
<evidence type="ECO:0000313" key="9">
    <source>
        <dbReference type="EMBL" id="PRY24186.1"/>
    </source>
</evidence>
<evidence type="ECO:0000259" key="8">
    <source>
        <dbReference type="Pfam" id="PF02470"/>
    </source>
</evidence>
<feature type="transmembrane region" description="Helical" evidence="7">
    <location>
        <begin position="21"/>
        <end position="43"/>
    </location>
</feature>
<dbReference type="GO" id="GO:0005886">
    <property type="term" value="C:plasma membrane"/>
    <property type="evidence" value="ECO:0007669"/>
    <property type="project" value="UniProtKB-SubCell"/>
</dbReference>
<evidence type="ECO:0000256" key="2">
    <source>
        <dbReference type="ARBA" id="ARBA00022475"/>
    </source>
</evidence>
<proteinExistence type="predicted"/>
<feature type="domain" description="Mce/MlaD" evidence="8">
    <location>
        <begin position="163"/>
        <end position="223"/>
    </location>
</feature>
<keyword evidence="2" id="KW-1003">Cell membrane</keyword>
<keyword evidence="6 7" id="KW-0472">Membrane</keyword>
<evidence type="ECO:0000256" key="6">
    <source>
        <dbReference type="ARBA" id="ARBA00023136"/>
    </source>
</evidence>
<dbReference type="PANTHER" id="PTHR30462">
    <property type="entry name" value="INTERMEMBRANE TRANSPORT PROTEIN PQIB-RELATED"/>
    <property type="match status" value="1"/>
</dbReference>
<evidence type="ECO:0000313" key="10">
    <source>
        <dbReference type="Proteomes" id="UP000239480"/>
    </source>
</evidence>
<dbReference type="PANTHER" id="PTHR30462:SF0">
    <property type="entry name" value="INTERMEMBRANE TRANSPORT PROTEIN YEBT"/>
    <property type="match status" value="1"/>
</dbReference>
<feature type="domain" description="Mce/MlaD" evidence="8">
    <location>
        <begin position="50"/>
        <end position="134"/>
    </location>
</feature>
<evidence type="ECO:0000256" key="4">
    <source>
        <dbReference type="ARBA" id="ARBA00022692"/>
    </source>
</evidence>
<dbReference type="Pfam" id="PF02470">
    <property type="entry name" value="MlaD"/>
    <property type="match status" value="2"/>
</dbReference>
<comment type="subcellular location">
    <subcellularLocation>
        <location evidence="1">Cell inner membrane</location>
    </subcellularLocation>
</comment>
<gene>
    <name evidence="9" type="ORF">CLV78_10350</name>
</gene>
<comment type="caution">
    <text evidence="9">The sequence shown here is derived from an EMBL/GenBank/DDBJ whole genome shotgun (WGS) entry which is preliminary data.</text>
</comment>
<dbReference type="RefSeq" id="WP_158263497.1">
    <property type="nucleotide sequence ID" value="NZ_PVTD01000003.1"/>
</dbReference>
<evidence type="ECO:0000256" key="1">
    <source>
        <dbReference type="ARBA" id="ARBA00004533"/>
    </source>
</evidence>
<keyword evidence="4 7" id="KW-0812">Transmembrane</keyword>
<dbReference type="AlphaFoldDB" id="A0A2T0RSL9"/>
<evidence type="ECO:0000256" key="7">
    <source>
        <dbReference type="SAM" id="Phobius"/>
    </source>
</evidence>
<accession>A0A2T0RSL9</accession>
<dbReference type="InterPro" id="IPR003399">
    <property type="entry name" value="Mce/MlaD"/>
</dbReference>
<dbReference type="OrthoDB" id="9806984at2"/>
<evidence type="ECO:0000256" key="5">
    <source>
        <dbReference type="ARBA" id="ARBA00022989"/>
    </source>
</evidence>
<keyword evidence="5 7" id="KW-1133">Transmembrane helix</keyword>
<sequence length="799" mass="83279">MTDQIPQTPVKPAKRSLWERVSLVWVVPIAALVIALGIAWQAYQDRGALIEIAFAKASGIVAEQTQLRFREVSVGVVETVAFSDDLAQVIAHVRVDKEVEPFIDADAVFWVVQPEVSARGISGLDTVLGGVYIEGSWDNTPGGLQRHFTGLEDRPVARPDQKGREITLTTTTGKGLSEGTPILFKGIEVGRVGKPQLSPDGVTITAQAFINSPHDQLMTTRSRFWDASGFSFNLGAGGASVDVESIASLITGGISFETVVSGGAPVPDGQRFSVFASQDDARASLFEAGGPDGANVEIAMVFEENVQGLAVGAPVTLRGLEIGEVVGLTGRVDEAQFGDDRVRLIVVLSIGLEQLQLGEGATDAEEILDFFDDAVAEGWRARLARAGLLSSALRIELVQVPDAEPARFLRDGDPYPIFPSVAGETSGGSVGASAEGLLQRVNDLPVEELMANVITFVESATALVSSEDLQSIPSEVRGAVEDVRTVIGNADLQALPERVNGIADELLAVLADLEEREGVAKLVEAVEQAGEAAAEVGESVAGVPDLIERIDAVVLKAEALDLEGLLDQAKGLAESANTLIGAEATRALPETLSEALGGVDDAVQQATTLMSDLNEADAVSKLTGAIESASAAAADIGTAAEGLPDLIDQIRAVAAKAEAMDLDALVDEVTGLVESADALIGTAAAQALPESLNAALDEVSGALSDLREGGTVESVNAALASAEQAADSVARASSELPDLVRRTEAVLREAELAMAGLAESGALNREARAALREISRAADSVRSLARTLERKPNALLTGK</sequence>
<dbReference type="EMBL" id="PVTD01000003">
    <property type="protein sequence ID" value="PRY24186.1"/>
    <property type="molecule type" value="Genomic_DNA"/>
</dbReference>
<keyword evidence="3" id="KW-0997">Cell inner membrane</keyword>
<protein>
    <submittedName>
        <fullName evidence="9">Paraquat-inducible protein B</fullName>
    </submittedName>
</protein>
<organism evidence="9 10">
    <name type="scientific">Aliiruegeria haliotis</name>
    <dbReference type="NCBI Taxonomy" id="1280846"/>
    <lineage>
        <taxon>Bacteria</taxon>
        <taxon>Pseudomonadati</taxon>
        <taxon>Pseudomonadota</taxon>
        <taxon>Alphaproteobacteria</taxon>
        <taxon>Rhodobacterales</taxon>
        <taxon>Roseobacteraceae</taxon>
        <taxon>Aliiruegeria</taxon>
    </lineage>
</organism>